<keyword evidence="6" id="KW-1185">Reference proteome</keyword>
<evidence type="ECO:0000256" key="4">
    <source>
        <dbReference type="SAM" id="Coils"/>
    </source>
</evidence>
<protein>
    <recommendedName>
        <fullName evidence="7">Ribosomal protein L13</fullName>
    </recommendedName>
</protein>
<proteinExistence type="inferred from homology"/>
<evidence type="ECO:0000313" key="6">
    <source>
        <dbReference type="Proteomes" id="UP000008312"/>
    </source>
</evidence>
<accession>D8LZJ8</accession>
<evidence type="ECO:0008006" key="7">
    <source>
        <dbReference type="Google" id="ProtNLM"/>
    </source>
</evidence>
<dbReference type="Pfam" id="PF00572">
    <property type="entry name" value="Ribosomal_L13"/>
    <property type="match status" value="1"/>
</dbReference>
<dbReference type="NCBIfam" id="TIGR01066">
    <property type="entry name" value="rplM_bact"/>
    <property type="match status" value="1"/>
</dbReference>
<dbReference type="GO" id="GO:0003729">
    <property type="term" value="F:mRNA binding"/>
    <property type="evidence" value="ECO:0007669"/>
    <property type="project" value="TreeGrafter"/>
</dbReference>
<dbReference type="CDD" id="cd00392">
    <property type="entry name" value="Ribosomal_L13"/>
    <property type="match status" value="1"/>
</dbReference>
<keyword evidence="4" id="KW-0175">Coiled coil</keyword>
<dbReference type="OrthoDB" id="274622at2759"/>
<feature type="coiled-coil region" evidence="4">
    <location>
        <begin position="172"/>
        <end position="220"/>
    </location>
</feature>
<dbReference type="RefSeq" id="XP_012895285.1">
    <property type="nucleotide sequence ID" value="XM_013039831.1"/>
</dbReference>
<organism evidence="5">
    <name type="scientific">Blastocystis hominis</name>
    <dbReference type="NCBI Taxonomy" id="12968"/>
    <lineage>
        <taxon>Eukaryota</taxon>
        <taxon>Sar</taxon>
        <taxon>Stramenopiles</taxon>
        <taxon>Bigyra</taxon>
        <taxon>Opalozoa</taxon>
        <taxon>Opalinata</taxon>
        <taxon>Blastocystidae</taxon>
        <taxon>Blastocystis</taxon>
    </lineage>
</organism>
<dbReference type="GO" id="GO:0005762">
    <property type="term" value="C:mitochondrial large ribosomal subunit"/>
    <property type="evidence" value="ECO:0007669"/>
    <property type="project" value="TreeGrafter"/>
</dbReference>
<comment type="similarity">
    <text evidence="1">Belongs to the universal ribosomal protein uL13 family.</text>
</comment>
<dbReference type="GO" id="GO:0006412">
    <property type="term" value="P:translation"/>
    <property type="evidence" value="ECO:0007669"/>
    <property type="project" value="InterPro"/>
</dbReference>
<dbReference type="InterPro" id="IPR036899">
    <property type="entry name" value="Ribosomal_uL13_sf"/>
</dbReference>
<evidence type="ECO:0000256" key="2">
    <source>
        <dbReference type="ARBA" id="ARBA00022980"/>
    </source>
</evidence>
<dbReference type="Gene3D" id="3.90.1180.10">
    <property type="entry name" value="Ribosomal protein L13"/>
    <property type="match status" value="1"/>
</dbReference>
<evidence type="ECO:0000256" key="3">
    <source>
        <dbReference type="ARBA" id="ARBA00023274"/>
    </source>
</evidence>
<dbReference type="GO" id="GO:0017148">
    <property type="term" value="P:negative regulation of translation"/>
    <property type="evidence" value="ECO:0007669"/>
    <property type="project" value="TreeGrafter"/>
</dbReference>
<dbReference type="InParanoid" id="D8LZJ8"/>
<dbReference type="GeneID" id="24918680"/>
<gene>
    <name evidence="5" type="ORF">GSBLH_T00001421001</name>
</gene>
<evidence type="ECO:0000256" key="1">
    <source>
        <dbReference type="ARBA" id="ARBA00006227"/>
    </source>
</evidence>
<name>D8LZJ8_BLAHO</name>
<dbReference type="AlphaFoldDB" id="D8LZJ8"/>
<keyword evidence="2" id="KW-0689">Ribosomal protein</keyword>
<reference evidence="5" key="1">
    <citation type="submission" date="2010-02" db="EMBL/GenBank/DDBJ databases">
        <title>Sequencing and annotation of the Blastocystis hominis genome.</title>
        <authorList>
            <person name="Wincker P."/>
        </authorList>
    </citation>
    <scope>NUCLEOTIDE SEQUENCE</scope>
    <source>
        <strain evidence="5">Singapore isolate B</strain>
    </source>
</reference>
<dbReference type="InterPro" id="IPR005822">
    <property type="entry name" value="Ribosomal_uL13"/>
</dbReference>
<sequence length="224" mass="26777">MGKHKPTYNPSDPECGDYVVVVNAGDMVYSKKTYEKKVYRWYTGWPGGLKSRTLKEMEEKNPEKILWQAVYGMLPKNHLRKERIQRLRIYMEENHPHAPQVRETDWPIWHLRAPKEPRCDDAILSSPVREIPEDWGRVLLDWNNYEKDYKDPYDIDFNRLHDLYLRAHPEEMKKETAQFADLEKLKEETTKLIEKDAEAKKKAEAAMKKMMEEAIDVEKRVRKE</sequence>
<dbReference type="GO" id="GO:0003735">
    <property type="term" value="F:structural constituent of ribosome"/>
    <property type="evidence" value="ECO:0007669"/>
    <property type="project" value="InterPro"/>
</dbReference>
<dbReference type="SUPFAM" id="SSF52161">
    <property type="entry name" value="Ribosomal protein L13"/>
    <property type="match status" value="1"/>
</dbReference>
<dbReference type="Proteomes" id="UP000008312">
    <property type="component" value="Unassembled WGS sequence"/>
</dbReference>
<evidence type="ECO:0000313" key="5">
    <source>
        <dbReference type="EMBL" id="CBK21237.2"/>
    </source>
</evidence>
<dbReference type="PANTHER" id="PTHR11545">
    <property type="entry name" value="RIBOSOMAL PROTEIN L13"/>
    <property type="match status" value="1"/>
</dbReference>
<keyword evidence="3" id="KW-0687">Ribonucleoprotein</keyword>
<dbReference type="EMBL" id="FN668641">
    <property type="protein sequence ID" value="CBK21237.2"/>
    <property type="molecule type" value="Genomic_DNA"/>
</dbReference>
<dbReference type="InterPro" id="IPR005823">
    <property type="entry name" value="Ribosomal_uL13_bac-type"/>
</dbReference>
<dbReference type="PANTHER" id="PTHR11545:SF2">
    <property type="entry name" value="LARGE RIBOSOMAL SUBUNIT PROTEIN UL13M"/>
    <property type="match status" value="1"/>
</dbReference>